<accession>A0A942T7P8</accession>
<dbReference type="PANTHER" id="PTHR22911:SF137">
    <property type="entry name" value="SOLUTE CARRIER FAMILY 35 MEMBER G2-RELATED"/>
    <property type="match status" value="1"/>
</dbReference>
<feature type="transmembrane region" description="Helical" evidence="3">
    <location>
        <begin position="295"/>
        <end position="312"/>
    </location>
</feature>
<dbReference type="InterPro" id="IPR000620">
    <property type="entry name" value="EamA_dom"/>
</dbReference>
<gene>
    <name evidence="6" type="ORF">KHB02_028405</name>
    <name evidence="5" type="ORF">KHB02_40855</name>
</gene>
<evidence type="ECO:0000256" key="2">
    <source>
        <dbReference type="ARBA" id="ARBA00007362"/>
    </source>
</evidence>
<keyword evidence="7" id="KW-1185">Reference proteome</keyword>
<protein>
    <submittedName>
        <fullName evidence="5">DMT family transporter</fullName>
    </submittedName>
</protein>
<evidence type="ECO:0000256" key="1">
    <source>
        <dbReference type="ARBA" id="ARBA00004127"/>
    </source>
</evidence>
<organism evidence="5">
    <name type="scientific">Neobacillus citreus</name>
    <dbReference type="NCBI Taxonomy" id="2833578"/>
    <lineage>
        <taxon>Bacteria</taxon>
        <taxon>Bacillati</taxon>
        <taxon>Bacillota</taxon>
        <taxon>Bacilli</taxon>
        <taxon>Bacillales</taxon>
        <taxon>Bacillaceae</taxon>
        <taxon>Neobacillus</taxon>
    </lineage>
</organism>
<proteinExistence type="inferred from homology"/>
<dbReference type="Pfam" id="PF00892">
    <property type="entry name" value="EamA"/>
    <property type="match status" value="2"/>
</dbReference>
<evidence type="ECO:0000313" key="5">
    <source>
        <dbReference type="EMBL" id="MBS4187729.1"/>
    </source>
</evidence>
<comment type="subcellular location">
    <subcellularLocation>
        <location evidence="1">Endomembrane system</location>
        <topology evidence="1">Multi-pass membrane protein</topology>
    </subcellularLocation>
</comment>
<dbReference type="InterPro" id="IPR037185">
    <property type="entry name" value="EmrE-like"/>
</dbReference>
<feature type="domain" description="EamA" evidence="4">
    <location>
        <begin position="173"/>
        <end position="312"/>
    </location>
</feature>
<name>A0A942T7P8_9BACI</name>
<dbReference type="SUPFAM" id="SSF103481">
    <property type="entry name" value="Multidrug resistance efflux transporter EmrE"/>
    <property type="match status" value="2"/>
</dbReference>
<keyword evidence="3" id="KW-1133">Transmembrane helix</keyword>
<dbReference type="EMBL" id="JAGYPE020000103">
    <property type="protein sequence ID" value="MCH6269457.1"/>
    <property type="molecule type" value="Genomic_DNA"/>
</dbReference>
<dbReference type="EMBL" id="JAGYPE010000009">
    <property type="protein sequence ID" value="MBS4187729.1"/>
    <property type="molecule type" value="Genomic_DNA"/>
</dbReference>
<dbReference type="AlphaFoldDB" id="A0A942T7P8"/>
<feature type="transmembrane region" description="Helical" evidence="3">
    <location>
        <begin position="145"/>
        <end position="163"/>
    </location>
</feature>
<evidence type="ECO:0000313" key="6">
    <source>
        <dbReference type="EMBL" id="MCH6269457.1"/>
    </source>
</evidence>
<feature type="transmembrane region" description="Helical" evidence="3">
    <location>
        <begin position="46"/>
        <end position="67"/>
    </location>
</feature>
<comment type="similarity">
    <text evidence="2">Belongs to the EamA transporter family.</text>
</comment>
<keyword evidence="3" id="KW-0812">Transmembrane</keyword>
<dbReference type="RefSeq" id="WP_213147558.1">
    <property type="nucleotide sequence ID" value="NZ_JAGYPE020000103.1"/>
</dbReference>
<feature type="transmembrane region" description="Helical" evidence="3">
    <location>
        <begin position="215"/>
        <end position="233"/>
    </location>
</feature>
<feature type="transmembrane region" description="Helical" evidence="3">
    <location>
        <begin position="12"/>
        <end position="34"/>
    </location>
</feature>
<comment type="caution">
    <text evidence="5">The sequence shown here is derived from an EMBL/GenBank/DDBJ whole genome shotgun (WGS) entry which is preliminary data.</text>
</comment>
<feature type="transmembrane region" description="Helical" evidence="3">
    <location>
        <begin position="271"/>
        <end position="289"/>
    </location>
</feature>
<keyword evidence="3" id="KW-0472">Membrane</keyword>
<feature type="domain" description="EamA" evidence="4">
    <location>
        <begin position="11"/>
        <end position="159"/>
    </location>
</feature>
<dbReference type="Gene3D" id="1.10.3730.20">
    <property type="match status" value="1"/>
</dbReference>
<feature type="transmembrane region" description="Helical" evidence="3">
    <location>
        <begin position="169"/>
        <end position="194"/>
    </location>
</feature>
<dbReference type="PANTHER" id="PTHR22911">
    <property type="entry name" value="ACYL-MALONYL CONDENSING ENZYME-RELATED"/>
    <property type="match status" value="1"/>
</dbReference>
<feature type="transmembrane region" description="Helical" evidence="3">
    <location>
        <begin position="239"/>
        <end position="259"/>
    </location>
</feature>
<evidence type="ECO:0000313" key="7">
    <source>
        <dbReference type="Proteomes" id="UP000677265"/>
    </source>
</evidence>
<feature type="transmembrane region" description="Helical" evidence="3">
    <location>
        <begin position="88"/>
        <end position="108"/>
    </location>
</feature>
<feature type="transmembrane region" description="Helical" evidence="3">
    <location>
        <begin position="114"/>
        <end position="136"/>
    </location>
</feature>
<reference evidence="5" key="1">
    <citation type="submission" date="2021-05" db="EMBL/GenBank/DDBJ databases">
        <title>Novel Bacillus species.</title>
        <authorList>
            <person name="Liu G."/>
        </authorList>
    </citation>
    <scope>NUCLEOTIDE SEQUENCE</scope>
    <source>
        <strain evidence="5 7">FJAT-50051</strain>
    </source>
</reference>
<dbReference type="GO" id="GO:0016020">
    <property type="term" value="C:membrane"/>
    <property type="evidence" value="ECO:0007669"/>
    <property type="project" value="InterPro"/>
</dbReference>
<dbReference type="Proteomes" id="UP000677265">
    <property type="component" value="Unassembled WGS sequence"/>
</dbReference>
<evidence type="ECO:0000259" key="4">
    <source>
        <dbReference type="Pfam" id="PF00892"/>
    </source>
</evidence>
<sequence length="337" mass="35955">MHAKNISEARKGVAVGVTSSIAWGINTVVIGVILTQTPFIDTKEAIILAPFVSSFAHDFFSSLWMILLMTVKGKIIEVLKYMKTRNGLIISLAALFGGPVGMTCYLLGINYIGATYTASISSLFPGIGALLAFIFLKERIGPRTWLGIVLSITGVIILSYMPSDGSADHHFILGVLLALGSAIGWGLEGVVCAWGMKGEDADPEIAVAIRQTTSALAYAIIVIPIIKGYALSFQVLSSGVVWLLVIAAFLGATNYVLYYRAIHLIGAARGTALNNTYAAWAIAISLVVFKQPVSLQLIIGTIIVIVGSFYVSGNLKELVHISGDFENKEPEITEISG</sequence>
<evidence type="ECO:0000256" key="3">
    <source>
        <dbReference type="SAM" id="Phobius"/>
    </source>
</evidence>